<comment type="caution">
    <text evidence="2">The sequence shown here is derived from an EMBL/GenBank/DDBJ whole genome shotgun (WGS) entry which is preliminary data.</text>
</comment>
<accession>A0A4C1XDN6</accession>
<feature type="region of interest" description="Disordered" evidence="1">
    <location>
        <begin position="196"/>
        <end position="222"/>
    </location>
</feature>
<organism evidence="2 3">
    <name type="scientific">Eumeta variegata</name>
    <name type="common">Bagworm moth</name>
    <name type="synonym">Eumeta japonica</name>
    <dbReference type="NCBI Taxonomy" id="151549"/>
    <lineage>
        <taxon>Eukaryota</taxon>
        <taxon>Metazoa</taxon>
        <taxon>Ecdysozoa</taxon>
        <taxon>Arthropoda</taxon>
        <taxon>Hexapoda</taxon>
        <taxon>Insecta</taxon>
        <taxon>Pterygota</taxon>
        <taxon>Neoptera</taxon>
        <taxon>Endopterygota</taxon>
        <taxon>Lepidoptera</taxon>
        <taxon>Glossata</taxon>
        <taxon>Ditrysia</taxon>
        <taxon>Tineoidea</taxon>
        <taxon>Psychidae</taxon>
        <taxon>Oiketicinae</taxon>
        <taxon>Eumeta</taxon>
    </lineage>
</organism>
<dbReference type="Proteomes" id="UP000299102">
    <property type="component" value="Unassembled WGS sequence"/>
</dbReference>
<evidence type="ECO:0000313" key="3">
    <source>
        <dbReference type="Proteomes" id="UP000299102"/>
    </source>
</evidence>
<gene>
    <name evidence="2" type="ORF">EVAR_46050_1</name>
</gene>
<feature type="compositionally biased region" description="Basic residues" evidence="1">
    <location>
        <begin position="212"/>
        <end position="222"/>
    </location>
</feature>
<evidence type="ECO:0000256" key="1">
    <source>
        <dbReference type="SAM" id="MobiDB-lite"/>
    </source>
</evidence>
<dbReference type="AlphaFoldDB" id="A0A4C1XDN6"/>
<evidence type="ECO:0000313" key="2">
    <source>
        <dbReference type="EMBL" id="GBP62021.1"/>
    </source>
</evidence>
<dbReference type="EMBL" id="BGZK01000829">
    <property type="protein sequence ID" value="GBP62021.1"/>
    <property type="molecule type" value="Genomic_DNA"/>
</dbReference>
<keyword evidence="3" id="KW-1185">Reference proteome</keyword>
<protein>
    <submittedName>
        <fullName evidence="2">Uncharacterized protein</fullName>
    </submittedName>
</protein>
<proteinExistence type="predicted"/>
<sequence length="249" mass="27961">MSQFRLFHRRVQSFGPRPHLVYCVTVGECSQWRGPSRVQFRACTSVHGTVQCSPCGDSHVYACPVCSLRLTAPSARRAPHGSCFGSSPLGGTTLERRLPAVNLRYRCTAEFRFKISYATLRFYVTLIVTLPLPGAQSSPTTLLRGNRRGSYDFSRCWHSLCLLAALDEVFKAPVQLGLRTTAILHVDSGVFWSGKVGHTPRARNPEEDGKQRPQKRVKPVHVNSARRRRFIQSHFPVEEYSSSTYPALI</sequence>
<reference evidence="2 3" key="1">
    <citation type="journal article" date="2019" name="Commun. Biol.">
        <title>The bagworm genome reveals a unique fibroin gene that provides high tensile strength.</title>
        <authorList>
            <person name="Kono N."/>
            <person name="Nakamura H."/>
            <person name="Ohtoshi R."/>
            <person name="Tomita M."/>
            <person name="Numata K."/>
            <person name="Arakawa K."/>
        </authorList>
    </citation>
    <scope>NUCLEOTIDE SEQUENCE [LARGE SCALE GENOMIC DNA]</scope>
</reference>
<name>A0A4C1XDN6_EUMVA</name>